<feature type="compositionally biased region" description="Acidic residues" evidence="1">
    <location>
        <begin position="50"/>
        <end position="59"/>
    </location>
</feature>
<name>A0A8S4QV89_9NEOP</name>
<evidence type="ECO:0000313" key="2">
    <source>
        <dbReference type="EMBL" id="CAH2218121.1"/>
    </source>
</evidence>
<feature type="region of interest" description="Disordered" evidence="1">
    <location>
        <begin position="28"/>
        <end position="59"/>
    </location>
</feature>
<evidence type="ECO:0000313" key="3">
    <source>
        <dbReference type="Proteomes" id="UP000838756"/>
    </source>
</evidence>
<dbReference type="EMBL" id="CAKXAJ010019073">
    <property type="protein sequence ID" value="CAH2218121.1"/>
    <property type="molecule type" value="Genomic_DNA"/>
</dbReference>
<feature type="region of interest" description="Disordered" evidence="1">
    <location>
        <begin position="223"/>
        <end position="242"/>
    </location>
</feature>
<keyword evidence="3" id="KW-1185">Reference proteome</keyword>
<sequence>MASVKIEDSHKLLLEKLLSESGVECIRSASESLEPSTLSAETEEPSPHEVDEEEVKEELIEETTAPISEEYVEEQPKVFPSPSLRKILPDRIRKFEEQNRIHVLPEEFRTDIDPELIPKIALTAQQKYIDILGDITGCVTYKKSLAEFWFLDTLANLLGRAQEDEMSRSSQAVLIQWFCEWMKEIQHFDAADRERMLRRFKDNMLSAARCIAVQHRLPTPQEAGVSYKAEEPTKGASHTAAHDPESKHLVTFEGAAYECSLRDLTCIIHYIFDL</sequence>
<accession>A0A8S4QV89</accession>
<comment type="caution">
    <text evidence="2">The sequence shown here is derived from an EMBL/GenBank/DDBJ whole genome shotgun (WGS) entry which is preliminary data.</text>
</comment>
<proteinExistence type="predicted"/>
<feature type="compositionally biased region" description="Polar residues" evidence="1">
    <location>
        <begin position="29"/>
        <end position="40"/>
    </location>
</feature>
<organism evidence="2 3">
    <name type="scientific">Pararge aegeria aegeria</name>
    <dbReference type="NCBI Taxonomy" id="348720"/>
    <lineage>
        <taxon>Eukaryota</taxon>
        <taxon>Metazoa</taxon>
        <taxon>Ecdysozoa</taxon>
        <taxon>Arthropoda</taxon>
        <taxon>Hexapoda</taxon>
        <taxon>Insecta</taxon>
        <taxon>Pterygota</taxon>
        <taxon>Neoptera</taxon>
        <taxon>Endopterygota</taxon>
        <taxon>Lepidoptera</taxon>
        <taxon>Glossata</taxon>
        <taxon>Ditrysia</taxon>
        <taxon>Papilionoidea</taxon>
        <taxon>Nymphalidae</taxon>
        <taxon>Satyrinae</taxon>
        <taxon>Satyrini</taxon>
        <taxon>Parargina</taxon>
        <taxon>Pararge</taxon>
    </lineage>
</organism>
<dbReference type="AlphaFoldDB" id="A0A8S4QV89"/>
<reference evidence="2" key="1">
    <citation type="submission" date="2022-03" db="EMBL/GenBank/DDBJ databases">
        <authorList>
            <person name="Lindestad O."/>
        </authorList>
    </citation>
    <scope>NUCLEOTIDE SEQUENCE</scope>
</reference>
<evidence type="ECO:0000256" key="1">
    <source>
        <dbReference type="SAM" id="MobiDB-lite"/>
    </source>
</evidence>
<protein>
    <submittedName>
        <fullName evidence="2">Jg82 protein</fullName>
    </submittedName>
</protein>
<gene>
    <name evidence="2" type="primary">jg82</name>
    <name evidence="2" type="ORF">PAEG_LOCUS5968</name>
</gene>
<dbReference type="OrthoDB" id="6776666at2759"/>
<dbReference type="Proteomes" id="UP000838756">
    <property type="component" value="Unassembled WGS sequence"/>
</dbReference>